<dbReference type="Gene3D" id="3.40.50.1820">
    <property type="entry name" value="alpha/beta hydrolase"/>
    <property type="match status" value="1"/>
</dbReference>
<keyword evidence="2" id="KW-0378">Hydrolase</keyword>
<dbReference type="InterPro" id="IPR029058">
    <property type="entry name" value="AB_hydrolase_fold"/>
</dbReference>
<gene>
    <name evidence="2" type="ordered locus">Despr_0498</name>
</gene>
<name>A0A7U3YJS7_DESPD</name>
<dbReference type="AlphaFoldDB" id="A0A7U3YJS7"/>
<dbReference type="EMBL" id="CP002364">
    <property type="protein sequence ID" value="ADW16678.1"/>
    <property type="molecule type" value="Genomic_DNA"/>
</dbReference>
<dbReference type="GO" id="GO:0016787">
    <property type="term" value="F:hydrolase activity"/>
    <property type="evidence" value="ECO:0007669"/>
    <property type="project" value="UniProtKB-KW"/>
</dbReference>
<evidence type="ECO:0000313" key="2">
    <source>
        <dbReference type="EMBL" id="ADW16678.1"/>
    </source>
</evidence>
<dbReference type="PRINTS" id="PR00111">
    <property type="entry name" value="ABHYDROLASE"/>
</dbReference>
<keyword evidence="3" id="KW-1185">Reference proteome</keyword>
<dbReference type="RefSeq" id="WP_015723225.1">
    <property type="nucleotide sequence ID" value="NC_014972.1"/>
</dbReference>
<protein>
    <submittedName>
        <fullName evidence="2">Alpha/beta hydrolase fold protein</fullName>
    </submittedName>
</protein>
<dbReference type="InterPro" id="IPR000073">
    <property type="entry name" value="AB_hydrolase_1"/>
</dbReference>
<sequence length="160" mass="17778">MTANAANVFFLHGLDSSIQGTKARWFRDHFPQVGMQDYQGDLGQRLAQLETQLAGRDRLILVGSSFGGLMAACFAQRYPERCRRLVLLAPALNFGDYRPPSTPLTVPAVLVMGDQDNVCPPALVLPQARATFSDLTVWLEHDDHMLHRTFPALDWAALLT</sequence>
<dbReference type="SUPFAM" id="SSF53474">
    <property type="entry name" value="alpha/beta-Hydrolases"/>
    <property type="match status" value="1"/>
</dbReference>
<evidence type="ECO:0000259" key="1">
    <source>
        <dbReference type="Pfam" id="PF00561"/>
    </source>
</evidence>
<accession>A0A7U3YJS7</accession>
<reference evidence="2 3" key="1">
    <citation type="journal article" date="2011" name="Stand. Genomic Sci.">
        <title>Complete genome sequence of Desulfobulbus propionicus type strain (1pr3).</title>
        <authorList>
            <person name="Pagani I."/>
            <person name="Lapidus A."/>
            <person name="Nolan M."/>
            <person name="Lucas S."/>
            <person name="Hammon N."/>
            <person name="Deshpande S."/>
            <person name="Cheng J.F."/>
            <person name="Chertkov O."/>
            <person name="Davenport K."/>
            <person name="Tapia R."/>
            <person name="Han C."/>
            <person name="Goodwin L."/>
            <person name="Pitluck S."/>
            <person name="Liolios K."/>
            <person name="Mavromatis K."/>
            <person name="Ivanova N."/>
            <person name="Mikhailova N."/>
            <person name="Pati A."/>
            <person name="Chen A."/>
            <person name="Palaniappan K."/>
            <person name="Land M."/>
            <person name="Hauser L."/>
            <person name="Chang Y.J."/>
            <person name="Jeffries C.D."/>
            <person name="Detter J.C."/>
            <person name="Brambilla E."/>
            <person name="Kannan K.P."/>
            <person name="Djao O.D."/>
            <person name="Rohde M."/>
            <person name="Pukall R."/>
            <person name="Spring S."/>
            <person name="Goker M."/>
            <person name="Sikorski J."/>
            <person name="Woyke T."/>
            <person name="Bristow J."/>
            <person name="Eisen J.A."/>
            <person name="Markowitz V."/>
            <person name="Hugenholtz P."/>
            <person name="Kyrpides N.C."/>
            <person name="Klenk H.P."/>
        </authorList>
    </citation>
    <scope>NUCLEOTIDE SEQUENCE [LARGE SCALE GENOMIC DNA]</scope>
    <source>
        <strain evidence="3">ATCC 33891 / DSM 2032 / 1pr3</strain>
    </source>
</reference>
<evidence type="ECO:0000313" key="3">
    <source>
        <dbReference type="Proteomes" id="UP000006365"/>
    </source>
</evidence>
<dbReference type="Proteomes" id="UP000006365">
    <property type="component" value="Chromosome"/>
</dbReference>
<organism evidence="2 3">
    <name type="scientific">Desulfobulbus propionicus (strain ATCC 33891 / DSM 2032 / VKM B-1956 / 1pr3)</name>
    <dbReference type="NCBI Taxonomy" id="577650"/>
    <lineage>
        <taxon>Bacteria</taxon>
        <taxon>Pseudomonadati</taxon>
        <taxon>Thermodesulfobacteriota</taxon>
        <taxon>Desulfobulbia</taxon>
        <taxon>Desulfobulbales</taxon>
        <taxon>Desulfobulbaceae</taxon>
        <taxon>Desulfobulbus</taxon>
    </lineage>
</organism>
<dbReference type="KEGG" id="dpr:Despr_0498"/>
<dbReference type="Pfam" id="PF00561">
    <property type="entry name" value="Abhydrolase_1"/>
    <property type="match status" value="1"/>
</dbReference>
<proteinExistence type="predicted"/>
<feature type="domain" description="AB hydrolase-1" evidence="1">
    <location>
        <begin position="42"/>
        <end position="90"/>
    </location>
</feature>